<feature type="domain" description="Integrase catalytic" evidence="1">
    <location>
        <begin position="148"/>
        <end position="325"/>
    </location>
</feature>
<dbReference type="OrthoDB" id="370277at2"/>
<dbReference type="Pfam" id="PF13683">
    <property type="entry name" value="rve_3"/>
    <property type="match status" value="1"/>
</dbReference>
<dbReference type="PROSITE" id="PS50994">
    <property type="entry name" value="INTEGRASE"/>
    <property type="match status" value="1"/>
</dbReference>
<evidence type="ECO:0000313" key="3">
    <source>
        <dbReference type="Proteomes" id="UP000297762"/>
    </source>
</evidence>
<keyword evidence="3" id="KW-1185">Reference proteome</keyword>
<dbReference type="PANTHER" id="PTHR46889">
    <property type="entry name" value="TRANSPOSASE INSF FOR INSERTION SEQUENCE IS3B-RELATED"/>
    <property type="match status" value="1"/>
</dbReference>
<gene>
    <name evidence="2" type="ORF">EHQ64_00345</name>
</gene>
<evidence type="ECO:0000313" key="2">
    <source>
        <dbReference type="EMBL" id="TGL65926.1"/>
    </source>
</evidence>
<proteinExistence type="predicted"/>
<dbReference type="AlphaFoldDB" id="A0A4R9KD84"/>
<name>A0A4R9KD84_9LEPT</name>
<organism evidence="2 3">
    <name type="scientific">Leptospira sarikeiensis</name>
    <dbReference type="NCBI Taxonomy" id="2484943"/>
    <lineage>
        <taxon>Bacteria</taxon>
        <taxon>Pseudomonadati</taxon>
        <taxon>Spirochaetota</taxon>
        <taxon>Spirochaetia</taxon>
        <taxon>Leptospirales</taxon>
        <taxon>Leptospiraceae</taxon>
        <taxon>Leptospira</taxon>
    </lineage>
</organism>
<accession>A0A4R9KD84</accession>
<dbReference type="Proteomes" id="UP000297762">
    <property type="component" value="Unassembled WGS sequence"/>
</dbReference>
<evidence type="ECO:0000259" key="1">
    <source>
        <dbReference type="PROSITE" id="PS50994"/>
    </source>
</evidence>
<sequence>MFLNLSLLLNFILLFYFLTQAQNRIQVLFLKSQLAAYKRKAKKFQTTAFQRLIFIFFTYIHKQWKDDLVLVTPNTVLKWRKRKFKIFWTLISKTKKIGRPMIPWDTIKLIRRISKENQIWGATKLHGLLLKLGYHISERTVSKYIPKRPTDPKKRLRWKQFYHLHSDSIIVSDTLSVFSANFKEIYRIIFSLHIGSREILHFDIHTNPTTRWIRKVLKFAIRKIGKSNVQYFVSDNESIFGKRLSEYLQKLGITHKRTAIRCPWQNGYAERWVKTARNEFLDYFIPANEYHLRKNLGEFIHFYNHYRTHLALDKNTPIASPVLEKPPDAKLISTPILGGLYHTYSYDKAA</sequence>
<dbReference type="PANTHER" id="PTHR46889:SF4">
    <property type="entry name" value="TRANSPOSASE INSO FOR INSERTION SEQUENCE ELEMENT IS911B-RELATED"/>
    <property type="match status" value="1"/>
</dbReference>
<dbReference type="InterPro" id="IPR050900">
    <property type="entry name" value="Transposase_IS3/IS150/IS904"/>
</dbReference>
<dbReference type="GO" id="GO:0015074">
    <property type="term" value="P:DNA integration"/>
    <property type="evidence" value="ECO:0007669"/>
    <property type="project" value="InterPro"/>
</dbReference>
<dbReference type="Gene3D" id="3.30.420.10">
    <property type="entry name" value="Ribonuclease H-like superfamily/Ribonuclease H"/>
    <property type="match status" value="1"/>
</dbReference>
<comment type="caution">
    <text evidence="2">The sequence shown here is derived from an EMBL/GenBank/DDBJ whole genome shotgun (WGS) entry which is preliminary data.</text>
</comment>
<dbReference type="InterPro" id="IPR001584">
    <property type="entry name" value="Integrase_cat-core"/>
</dbReference>
<dbReference type="InterPro" id="IPR036397">
    <property type="entry name" value="RNaseH_sf"/>
</dbReference>
<reference evidence="2" key="1">
    <citation type="journal article" date="2019" name="PLoS Negl. Trop. Dis.">
        <title>Revisiting the worldwide diversity of Leptospira species in the environment.</title>
        <authorList>
            <person name="Vincent A.T."/>
            <person name="Schiettekatte O."/>
            <person name="Bourhy P."/>
            <person name="Veyrier F.J."/>
            <person name="Picardeau M."/>
        </authorList>
    </citation>
    <scope>NUCLEOTIDE SEQUENCE [LARGE SCALE GENOMIC DNA]</scope>
    <source>
        <strain evidence="2">201702455</strain>
    </source>
</reference>
<dbReference type="SUPFAM" id="SSF53098">
    <property type="entry name" value="Ribonuclease H-like"/>
    <property type="match status" value="1"/>
</dbReference>
<dbReference type="RefSeq" id="WP_135647455.1">
    <property type="nucleotide sequence ID" value="NZ_RQGF01000003.1"/>
</dbReference>
<dbReference type="GO" id="GO:0003676">
    <property type="term" value="F:nucleic acid binding"/>
    <property type="evidence" value="ECO:0007669"/>
    <property type="project" value="InterPro"/>
</dbReference>
<protein>
    <submittedName>
        <fullName evidence="2">Transposase</fullName>
    </submittedName>
</protein>
<dbReference type="InterPro" id="IPR012337">
    <property type="entry name" value="RNaseH-like_sf"/>
</dbReference>
<dbReference type="EMBL" id="RQGF01000003">
    <property type="protein sequence ID" value="TGL65926.1"/>
    <property type="molecule type" value="Genomic_DNA"/>
</dbReference>